<dbReference type="Gene3D" id="1.20.120.910">
    <property type="entry name" value="DksA, coiled-coil domain"/>
    <property type="match status" value="1"/>
</dbReference>
<accession>A0A1F5Q2D3</accession>
<evidence type="ECO:0000256" key="1">
    <source>
        <dbReference type="PROSITE-ProRule" id="PRU00510"/>
    </source>
</evidence>
<name>A0A1F5Q2D3_9BACT</name>
<evidence type="ECO:0000313" key="4">
    <source>
        <dbReference type="Proteomes" id="UP000177281"/>
    </source>
</evidence>
<reference evidence="3 4" key="1">
    <citation type="journal article" date="2016" name="Nat. Commun.">
        <title>Thousands of microbial genomes shed light on interconnected biogeochemical processes in an aquifer system.</title>
        <authorList>
            <person name="Anantharaman K."/>
            <person name="Brown C.T."/>
            <person name="Hug L.A."/>
            <person name="Sharon I."/>
            <person name="Castelle C.J."/>
            <person name="Probst A.J."/>
            <person name="Thomas B.C."/>
            <person name="Singh A."/>
            <person name="Wilkins M.J."/>
            <person name="Karaoz U."/>
            <person name="Brodie E.L."/>
            <person name="Williams K.H."/>
            <person name="Hubbard S.S."/>
            <person name="Banfield J.F."/>
        </authorList>
    </citation>
    <scope>NUCLEOTIDE SEQUENCE [LARGE SCALE GENOMIC DNA]</scope>
</reference>
<feature type="region of interest" description="Disordered" evidence="2">
    <location>
        <begin position="1"/>
        <end position="24"/>
    </location>
</feature>
<organism evidence="3 4">
    <name type="scientific">Candidatus Doudnabacteria bacterium RIFCSPLOWO2_01_FULL_44_21</name>
    <dbReference type="NCBI Taxonomy" id="1817841"/>
    <lineage>
        <taxon>Bacteria</taxon>
        <taxon>Candidatus Doudnaibacteriota</taxon>
    </lineage>
</organism>
<comment type="caution">
    <text evidence="3">The sequence shown here is derived from an EMBL/GenBank/DDBJ whole genome shotgun (WGS) entry which is preliminary data.</text>
</comment>
<dbReference type="InterPro" id="IPR037187">
    <property type="entry name" value="DnaK_N"/>
</dbReference>
<sequence length="99" mass="10742">MRITLGHEGKLEGKGEFPGEYKPTFTELGSEEGENASEVEQFANDLSLSQDLEARLTKVEAALKRIADGSYGKCVGGDDIDEARLRAEPAAETCIKHSK</sequence>
<dbReference type="PROSITE" id="PS51128">
    <property type="entry name" value="ZF_DKSA_2"/>
    <property type="match status" value="1"/>
</dbReference>
<proteinExistence type="predicted"/>
<dbReference type="SUPFAM" id="SSF109635">
    <property type="entry name" value="DnaK suppressor protein DksA, alpha-hairpin domain"/>
    <property type="match status" value="1"/>
</dbReference>
<evidence type="ECO:0000313" key="3">
    <source>
        <dbReference type="EMBL" id="OGE96284.1"/>
    </source>
</evidence>
<evidence type="ECO:0000256" key="2">
    <source>
        <dbReference type="SAM" id="MobiDB-lite"/>
    </source>
</evidence>
<gene>
    <name evidence="3" type="ORF">A3B10_02950</name>
</gene>
<comment type="caution">
    <text evidence="1">Lacks conserved residue(s) required for the propagation of feature annotation.</text>
</comment>
<dbReference type="AlphaFoldDB" id="A0A1F5Q2D3"/>
<dbReference type="PANTHER" id="PTHR33823">
    <property type="entry name" value="RNA POLYMERASE-BINDING TRANSCRIPTION FACTOR DKSA-RELATED"/>
    <property type="match status" value="1"/>
</dbReference>
<dbReference type="Proteomes" id="UP000177281">
    <property type="component" value="Unassembled WGS sequence"/>
</dbReference>
<feature type="compositionally biased region" description="Basic and acidic residues" evidence="2">
    <location>
        <begin position="1"/>
        <end position="19"/>
    </location>
</feature>
<protein>
    <submittedName>
        <fullName evidence="3">Uncharacterized protein</fullName>
    </submittedName>
</protein>
<dbReference type="PANTHER" id="PTHR33823:SF4">
    <property type="entry name" value="GENERAL STRESS PROTEIN 16O"/>
    <property type="match status" value="1"/>
</dbReference>
<dbReference type="EMBL" id="MFFB01000006">
    <property type="protein sequence ID" value="OGE96284.1"/>
    <property type="molecule type" value="Genomic_DNA"/>
</dbReference>
<dbReference type="STRING" id="1817841.A3B10_02950"/>